<accession>A0A9N9UQK8</accession>
<reference evidence="2" key="1">
    <citation type="submission" date="2019-06" db="EMBL/GenBank/DDBJ databases">
        <authorList>
            <person name="Broberg M."/>
        </authorList>
    </citation>
    <scope>NUCLEOTIDE SEQUENCE [LARGE SCALE GENOMIC DNA]</scope>
</reference>
<name>A0A9N9UQK8_9HYPO</name>
<dbReference type="Proteomes" id="UP000754883">
    <property type="component" value="Unassembled WGS sequence"/>
</dbReference>
<evidence type="ECO:0000313" key="2">
    <source>
        <dbReference type="Proteomes" id="UP000754883"/>
    </source>
</evidence>
<evidence type="ECO:0000313" key="1">
    <source>
        <dbReference type="EMBL" id="CAG9995463.1"/>
    </source>
</evidence>
<protein>
    <submittedName>
        <fullName evidence="1">Uncharacterized protein</fullName>
    </submittedName>
</protein>
<gene>
    <name evidence="1" type="ORF">CBYS24578_00003682</name>
</gene>
<reference evidence="1 2" key="2">
    <citation type="submission" date="2021-10" db="EMBL/GenBank/DDBJ databases">
        <authorList>
            <person name="Piombo E."/>
        </authorList>
    </citation>
    <scope>NUCLEOTIDE SEQUENCE [LARGE SCALE GENOMIC DNA]</scope>
</reference>
<dbReference type="AlphaFoldDB" id="A0A9N9UQK8"/>
<organism evidence="1 2">
    <name type="scientific">Clonostachys byssicola</name>
    <dbReference type="NCBI Taxonomy" id="160290"/>
    <lineage>
        <taxon>Eukaryota</taxon>
        <taxon>Fungi</taxon>
        <taxon>Dikarya</taxon>
        <taxon>Ascomycota</taxon>
        <taxon>Pezizomycotina</taxon>
        <taxon>Sordariomycetes</taxon>
        <taxon>Hypocreomycetidae</taxon>
        <taxon>Hypocreales</taxon>
        <taxon>Bionectriaceae</taxon>
        <taxon>Clonostachys</taxon>
    </lineage>
</organism>
<sequence length="75" mass="8109">MDFASPSPNSLLGPRPVVRMQAGSELVSRPARSDTILMEYRCKRKNVGVGAEVEPGLVGSIDQVLIDEITQIVVD</sequence>
<comment type="caution">
    <text evidence="1">The sequence shown here is derived from an EMBL/GenBank/DDBJ whole genome shotgun (WGS) entry which is preliminary data.</text>
</comment>
<dbReference type="EMBL" id="CABFNO020001536">
    <property type="protein sequence ID" value="CAG9995463.1"/>
    <property type="molecule type" value="Genomic_DNA"/>
</dbReference>
<keyword evidence="2" id="KW-1185">Reference proteome</keyword>
<proteinExistence type="predicted"/>